<accession>A0A516GCN6</accession>
<protein>
    <submittedName>
        <fullName evidence="3">MerR family transcriptional regulator</fullName>
    </submittedName>
</protein>
<evidence type="ECO:0000259" key="2">
    <source>
        <dbReference type="PROSITE" id="PS50937"/>
    </source>
</evidence>
<dbReference type="Gene3D" id="3.10.150.10">
    <property type="entry name" value="DNA Polymerase III, subunit A, domain 2"/>
    <property type="match status" value="1"/>
</dbReference>
<sequence length="358" mass="38134">MTDHHREPRLLPIGELSRTSGLTVSAVRFYDREGLLVPADVDPQTGYRRYSPAQVRVARLLAGMRRVGMPVAEMAAVLEALPDTAAAVDLLDAHLRRLEDGLSDARREVSRLGGLLTSGPEGALELTVEASALARAIDSVRYAASADPDFPMLCAVLLEPHAGGLRLIATDRYRLAVAEVDGAPGGHDSSRRSLLPTALVDRVRRALWESTTTSKHDTSTAATSPVTLRLSPTGFSATLVNGTHLEGDALDLDFPDYRRLLHDEDPGQVRARTVPVADLLAGLATRSEPHVHLDDTGVTESTGQGLLVDRAFLWEAASTVGAGYAVLPADGEIAPLALRSPDGALVSLVMPIRPEPAP</sequence>
<dbReference type="EMBL" id="CP041616">
    <property type="protein sequence ID" value="QDO89273.1"/>
    <property type="molecule type" value="Genomic_DNA"/>
</dbReference>
<keyword evidence="4" id="KW-1185">Reference proteome</keyword>
<name>A0A516GCN6_9MICO</name>
<dbReference type="PROSITE" id="PS00552">
    <property type="entry name" value="HTH_MERR_1"/>
    <property type="match status" value="1"/>
</dbReference>
<dbReference type="PANTHER" id="PTHR30204">
    <property type="entry name" value="REDOX-CYCLING DRUG-SENSING TRANSCRIPTIONAL ACTIVATOR SOXR"/>
    <property type="match status" value="1"/>
</dbReference>
<dbReference type="Pfam" id="PF02767">
    <property type="entry name" value="DNA_pol3_beta_2"/>
    <property type="match status" value="1"/>
</dbReference>
<dbReference type="InterPro" id="IPR000551">
    <property type="entry name" value="MerR-type_HTH_dom"/>
</dbReference>
<keyword evidence="1" id="KW-0238">DNA-binding</keyword>
<dbReference type="RefSeq" id="WP_143783955.1">
    <property type="nucleotide sequence ID" value="NZ_CP041616.1"/>
</dbReference>
<dbReference type="GO" id="GO:0003677">
    <property type="term" value="F:DNA binding"/>
    <property type="evidence" value="ECO:0007669"/>
    <property type="project" value="UniProtKB-KW"/>
</dbReference>
<dbReference type="SMART" id="SM00422">
    <property type="entry name" value="HTH_MERR"/>
    <property type="match status" value="1"/>
</dbReference>
<dbReference type="InterPro" id="IPR046938">
    <property type="entry name" value="DNA_clamp_sf"/>
</dbReference>
<dbReference type="OrthoDB" id="7849865at2"/>
<dbReference type="AlphaFoldDB" id="A0A516GCN6"/>
<organism evidence="3 4">
    <name type="scientific">Ornithinimicrobium ciconiae</name>
    <dbReference type="NCBI Taxonomy" id="2594265"/>
    <lineage>
        <taxon>Bacteria</taxon>
        <taxon>Bacillati</taxon>
        <taxon>Actinomycetota</taxon>
        <taxon>Actinomycetes</taxon>
        <taxon>Micrococcales</taxon>
        <taxon>Ornithinimicrobiaceae</taxon>
        <taxon>Ornithinimicrobium</taxon>
    </lineage>
</organism>
<dbReference type="GO" id="GO:0009360">
    <property type="term" value="C:DNA polymerase III complex"/>
    <property type="evidence" value="ECO:0007669"/>
    <property type="project" value="InterPro"/>
</dbReference>
<dbReference type="GO" id="GO:0003700">
    <property type="term" value="F:DNA-binding transcription factor activity"/>
    <property type="evidence" value="ECO:0007669"/>
    <property type="project" value="InterPro"/>
</dbReference>
<dbReference type="InterPro" id="IPR022637">
    <property type="entry name" value="DNA_polIII_beta_cen"/>
</dbReference>
<dbReference type="PANTHER" id="PTHR30204:SF97">
    <property type="entry name" value="MERR FAMILY REGULATORY PROTEIN"/>
    <property type="match status" value="1"/>
</dbReference>
<dbReference type="SUPFAM" id="SSF46955">
    <property type="entry name" value="Putative DNA-binding domain"/>
    <property type="match status" value="1"/>
</dbReference>
<dbReference type="PROSITE" id="PS50937">
    <property type="entry name" value="HTH_MERR_2"/>
    <property type="match status" value="1"/>
</dbReference>
<dbReference type="SUPFAM" id="SSF55979">
    <property type="entry name" value="DNA clamp"/>
    <property type="match status" value="1"/>
</dbReference>
<dbReference type="KEGG" id="orz:FNH13_13820"/>
<dbReference type="InterPro" id="IPR047057">
    <property type="entry name" value="MerR_fam"/>
</dbReference>
<feature type="domain" description="HTH merR-type" evidence="2">
    <location>
        <begin position="10"/>
        <end position="80"/>
    </location>
</feature>
<proteinExistence type="predicted"/>
<dbReference type="Proteomes" id="UP000315395">
    <property type="component" value="Chromosome"/>
</dbReference>
<dbReference type="Pfam" id="PF13411">
    <property type="entry name" value="MerR_1"/>
    <property type="match status" value="1"/>
</dbReference>
<dbReference type="Gene3D" id="1.10.1660.10">
    <property type="match status" value="1"/>
</dbReference>
<evidence type="ECO:0000256" key="1">
    <source>
        <dbReference type="ARBA" id="ARBA00023125"/>
    </source>
</evidence>
<dbReference type="InterPro" id="IPR009061">
    <property type="entry name" value="DNA-bd_dom_put_sf"/>
</dbReference>
<dbReference type="GO" id="GO:0003887">
    <property type="term" value="F:DNA-directed DNA polymerase activity"/>
    <property type="evidence" value="ECO:0007669"/>
    <property type="project" value="InterPro"/>
</dbReference>
<dbReference type="GO" id="GO:0006260">
    <property type="term" value="P:DNA replication"/>
    <property type="evidence" value="ECO:0007669"/>
    <property type="project" value="InterPro"/>
</dbReference>
<evidence type="ECO:0000313" key="3">
    <source>
        <dbReference type="EMBL" id="QDO89273.1"/>
    </source>
</evidence>
<reference evidence="3 4" key="1">
    <citation type="submission" date="2019-07" db="EMBL/GenBank/DDBJ databases">
        <title>complete genome sequencing of Ornithinimicrobium sp. H23M54.</title>
        <authorList>
            <person name="Bae J.-W."/>
            <person name="Lee S.-Y."/>
        </authorList>
    </citation>
    <scope>NUCLEOTIDE SEQUENCE [LARGE SCALE GENOMIC DNA]</scope>
    <source>
        <strain evidence="3 4">H23M54</strain>
    </source>
</reference>
<gene>
    <name evidence="3" type="ORF">FNH13_13820</name>
</gene>
<evidence type="ECO:0000313" key="4">
    <source>
        <dbReference type="Proteomes" id="UP000315395"/>
    </source>
</evidence>
<dbReference type="GO" id="GO:0008408">
    <property type="term" value="F:3'-5' exonuclease activity"/>
    <property type="evidence" value="ECO:0007669"/>
    <property type="project" value="InterPro"/>
</dbReference>